<keyword evidence="2" id="KW-0808">Transferase</keyword>
<evidence type="ECO:0000313" key="6">
    <source>
        <dbReference type="EMBL" id="MDH0568065.1"/>
    </source>
</evidence>
<sequence>MAGEQVSALRLTLHGQLVGYVAGYAHNRTVLSLAPSFVEDANRPALTLSLANPATFATRAGKSFPVVTNMQLHPLLSNLLPEGALRQLLAQRLKVHEHNEFPLLVHLGGDLPGALIAEPVAAEAIPDAAFGDRGRLDRVAVATVDRVAHFSLAGVQMKFSMHQRDGRYQLGDTAAPGDWIIKTPSTVHDHVPLNEYTCMHLAALAGVDIPEIRLVELDKLERLPQIKLPDEGYAYGIRRFDRAEGKRVHAEDFAQVLFAYAADKYQRASYEQIARLIYQNTYSGQRDVVQMAVRLLVNILLGNGDAHLKNWSILYPDGVNPVLSPAYDILFTKAYIPAEQHYALNMAQTKQWYEVSLEHFRRWARRADLPESPILYNLKAAIDKARALWPAALRDSPMHEAHKAVLREHWRALHGDFRIDS</sequence>
<dbReference type="Proteomes" id="UP000254084">
    <property type="component" value="Unassembled WGS sequence"/>
</dbReference>
<dbReference type="GO" id="GO:0004674">
    <property type="term" value="F:protein serine/threonine kinase activity"/>
    <property type="evidence" value="ECO:0007669"/>
    <property type="project" value="TreeGrafter"/>
</dbReference>
<evidence type="ECO:0000259" key="5">
    <source>
        <dbReference type="Pfam" id="PF13657"/>
    </source>
</evidence>
<reference evidence="8 9" key="1">
    <citation type="submission" date="2018-06" db="EMBL/GenBank/DDBJ databases">
        <authorList>
            <consortium name="Pathogen Informatics"/>
            <person name="Doyle S."/>
        </authorList>
    </citation>
    <scope>NUCLEOTIDE SEQUENCE [LARGE SCALE GENOMIC DNA]</scope>
    <source>
        <strain evidence="8 9">NCTC10860</strain>
    </source>
</reference>
<dbReference type="EMBL" id="JAOCJE010000001">
    <property type="protein sequence ID" value="MDH1339008.1"/>
    <property type="molecule type" value="Genomic_DNA"/>
</dbReference>
<accession>A0A061D6Y2</accession>
<evidence type="ECO:0000259" key="4">
    <source>
        <dbReference type="Pfam" id="PF07804"/>
    </source>
</evidence>
<organism evidence="6 10">
    <name type="scientific">Ectopseudomonas oleovorans</name>
    <name type="common">Pseudomonas oleovorans</name>
    <dbReference type="NCBI Taxonomy" id="301"/>
    <lineage>
        <taxon>Bacteria</taxon>
        <taxon>Pseudomonadati</taxon>
        <taxon>Pseudomonadota</taxon>
        <taxon>Gammaproteobacteria</taxon>
        <taxon>Pseudomonadales</taxon>
        <taxon>Pseudomonadaceae</taxon>
        <taxon>Ectopseudomonas</taxon>
    </lineage>
</organism>
<evidence type="ECO:0000313" key="9">
    <source>
        <dbReference type="Proteomes" id="UP000254084"/>
    </source>
</evidence>
<evidence type="ECO:0000313" key="7">
    <source>
        <dbReference type="EMBL" id="MDH1339008.1"/>
    </source>
</evidence>
<reference evidence="6" key="2">
    <citation type="submission" date="2022-09" db="EMBL/GenBank/DDBJ databases">
        <title>Intensive care unit water sources are persistently colonized with multi-drug resistant bacteria and are the site of extensive horizontal gene transfer of antibiotic resistance genes.</title>
        <authorList>
            <person name="Diorio-Toth L."/>
        </authorList>
    </citation>
    <scope>NUCLEOTIDE SEQUENCE</scope>
    <source>
        <strain evidence="7">GD03704</strain>
        <strain evidence="6">GD04000</strain>
    </source>
</reference>
<dbReference type="PANTHER" id="PTHR37419:SF1">
    <property type="entry name" value="SERINE_THREONINE-PROTEIN KINASE TOXIN HIPA"/>
    <property type="match status" value="1"/>
</dbReference>
<feature type="domain" description="HipA-like C-terminal" evidence="4">
    <location>
        <begin position="150"/>
        <end position="383"/>
    </location>
</feature>
<gene>
    <name evidence="7" type="ORF">N5J11_07110</name>
    <name evidence="6" type="ORF">N7671_12675</name>
    <name evidence="8" type="ORF">NCTC10860_04710</name>
</gene>
<feature type="domain" description="HipA N-terminal subdomain 1" evidence="5">
    <location>
        <begin position="11"/>
        <end position="115"/>
    </location>
</feature>
<dbReference type="EMBL" id="UGUW01000004">
    <property type="protein sequence ID" value="SUD62276.1"/>
    <property type="molecule type" value="Genomic_DNA"/>
</dbReference>
<protein>
    <submittedName>
        <fullName evidence="8">HipA protein</fullName>
    </submittedName>
    <submittedName>
        <fullName evidence="6">Type II toxin-antitoxin system HipA family toxin</fullName>
    </submittedName>
</protein>
<dbReference type="Proteomes" id="UP001159292">
    <property type="component" value="Unassembled WGS sequence"/>
</dbReference>
<dbReference type="AlphaFoldDB" id="A0A061D6Y2"/>
<dbReference type="Gene3D" id="1.10.1070.20">
    <property type="match status" value="1"/>
</dbReference>
<dbReference type="InterPro" id="IPR012893">
    <property type="entry name" value="HipA-like_C"/>
</dbReference>
<dbReference type="InterPro" id="IPR052028">
    <property type="entry name" value="HipA_Ser/Thr_kinase"/>
</dbReference>
<dbReference type="GO" id="GO:0005829">
    <property type="term" value="C:cytosol"/>
    <property type="evidence" value="ECO:0007669"/>
    <property type="project" value="TreeGrafter"/>
</dbReference>
<evidence type="ECO:0000256" key="3">
    <source>
        <dbReference type="ARBA" id="ARBA00022777"/>
    </source>
</evidence>
<evidence type="ECO:0000313" key="8">
    <source>
        <dbReference type="EMBL" id="SUD62276.1"/>
    </source>
</evidence>
<dbReference type="InterPro" id="IPR017508">
    <property type="entry name" value="HipA_N1"/>
</dbReference>
<dbReference type="RefSeq" id="WP_004425368.1">
    <property type="nucleotide sequence ID" value="NZ_CP104579.1"/>
</dbReference>
<evidence type="ECO:0000256" key="2">
    <source>
        <dbReference type="ARBA" id="ARBA00022679"/>
    </source>
</evidence>
<dbReference type="EMBL" id="JAOEET010000029">
    <property type="protein sequence ID" value="MDH0568065.1"/>
    <property type="molecule type" value="Genomic_DNA"/>
</dbReference>
<dbReference type="Pfam" id="PF13657">
    <property type="entry name" value="Couple_hipA"/>
    <property type="match status" value="1"/>
</dbReference>
<name>A0A061D6Y2_ECTOL</name>
<evidence type="ECO:0000256" key="1">
    <source>
        <dbReference type="ARBA" id="ARBA00010164"/>
    </source>
</evidence>
<proteinExistence type="inferred from homology"/>
<keyword evidence="3" id="KW-0418">Kinase</keyword>
<comment type="similarity">
    <text evidence="1">Belongs to the HipA Ser/Thr kinase family.</text>
</comment>
<dbReference type="Pfam" id="PF07804">
    <property type="entry name" value="HipA_C"/>
    <property type="match status" value="1"/>
</dbReference>
<dbReference type="PANTHER" id="PTHR37419">
    <property type="entry name" value="SERINE/THREONINE-PROTEIN KINASE TOXIN HIPA"/>
    <property type="match status" value="1"/>
</dbReference>
<dbReference type="Proteomes" id="UP001161697">
    <property type="component" value="Unassembled WGS sequence"/>
</dbReference>
<evidence type="ECO:0000313" key="10">
    <source>
        <dbReference type="Proteomes" id="UP001159292"/>
    </source>
</evidence>
<dbReference type="NCBIfam" id="TIGR03071">
    <property type="entry name" value="couple_hipA"/>
    <property type="match status" value="1"/>
</dbReference>